<comment type="similarity">
    <text evidence="1 6">Belongs to the universal ribosomal protein uL3 family.</text>
</comment>
<evidence type="ECO:0000256" key="6">
    <source>
        <dbReference type="RuleBase" id="RU003905"/>
    </source>
</evidence>
<evidence type="ECO:0000256" key="2">
    <source>
        <dbReference type="ARBA" id="ARBA00022980"/>
    </source>
</evidence>
<protein>
    <recommendedName>
        <fullName evidence="4">Large ribosomal subunit protein uL3</fullName>
    </recommendedName>
    <alternativeName>
        <fullName evidence="5">60S ribosomal protein L3</fullName>
    </alternativeName>
</protein>
<dbReference type="GO" id="GO:0003735">
    <property type="term" value="F:structural constituent of ribosome"/>
    <property type="evidence" value="ECO:0007669"/>
    <property type="project" value="InterPro"/>
</dbReference>
<keyword evidence="3 6" id="KW-0687">Ribonucleoprotein</keyword>
<dbReference type="InterPro" id="IPR009000">
    <property type="entry name" value="Transl_B-barrel_sf"/>
</dbReference>
<name>A0A2U3EHE8_PURLI</name>
<dbReference type="Gene3D" id="4.10.960.10">
    <property type="entry name" value="Ribosomal protein L3, domain 3"/>
    <property type="match status" value="1"/>
</dbReference>
<dbReference type="FunFam" id="3.30.1430.10:FF:000001">
    <property type="entry name" value="60S ribosomal protein L3"/>
    <property type="match status" value="1"/>
</dbReference>
<evidence type="ECO:0000256" key="4">
    <source>
        <dbReference type="ARBA" id="ARBA00035243"/>
    </source>
</evidence>
<reference evidence="8 9" key="1">
    <citation type="journal article" date="2016" name="Front. Microbiol.">
        <title>Genome and transcriptome sequences reveal the specific parasitism of the nematophagous Purpureocillium lilacinum 36-1.</title>
        <authorList>
            <person name="Xie J."/>
            <person name="Li S."/>
            <person name="Mo C."/>
            <person name="Xiao X."/>
            <person name="Peng D."/>
            <person name="Wang G."/>
            <person name="Xiao Y."/>
        </authorList>
    </citation>
    <scope>NUCLEOTIDE SEQUENCE [LARGE SCALE GENOMIC DNA]</scope>
    <source>
        <strain evidence="8 9">36-1</strain>
    </source>
</reference>
<dbReference type="InterPro" id="IPR019926">
    <property type="entry name" value="Ribosomal_uL3_CS"/>
</dbReference>
<dbReference type="InterPro" id="IPR044892">
    <property type="entry name" value="Ribosomal_L3_dom_3_arc_sf"/>
</dbReference>
<dbReference type="Pfam" id="PF23151">
    <property type="entry name" value="NuiA_2"/>
    <property type="match status" value="1"/>
</dbReference>
<dbReference type="FunFam" id="4.10.960.10:FF:000002">
    <property type="entry name" value="60S ribosomal protein L3"/>
    <property type="match status" value="1"/>
</dbReference>
<evidence type="ECO:0000256" key="7">
    <source>
        <dbReference type="SAM" id="MobiDB-lite"/>
    </source>
</evidence>
<dbReference type="GO" id="GO:0022625">
    <property type="term" value="C:cytosolic large ribosomal subunit"/>
    <property type="evidence" value="ECO:0007669"/>
    <property type="project" value="TreeGrafter"/>
</dbReference>
<dbReference type="GO" id="GO:0003723">
    <property type="term" value="F:RNA binding"/>
    <property type="evidence" value="ECO:0007669"/>
    <property type="project" value="TreeGrafter"/>
</dbReference>
<dbReference type="EMBL" id="LCWV01000004">
    <property type="protein sequence ID" value="PWI73939.1"/>
    <property type="molecule type" value="Genomic_DNA"/>
</dbReference>
<dbReference type="PROSITE" id="PS00474">
    <property type="entry name" value="RIBOSOMAL_L3"/>
    <property type="match status" value="1"/>
</dbReference>
<evidence type="ECO:0000313" key="8">
    <source>
        <dbReference type="EMBL" id="PWI73939.1"/>
    </source>
</evidence>
<feature type="compositionally biased region" description="Low complexity" evidence="7">
    <location>
        <begin position="456"/>
        <end position="468"/>
    </location>
</feature>
<dbReference type="InterPro" id="IPR056539">
    <property type="entry name" value="NuiA-like"/>
</dbReference>
<accession>A0A2U3EHE8</accession>
<dbReference type="FunFam" id="4.10.960.10:FF:000001">
    <property type="entry name" value="60S ribosomal protein L3"/>
    <property type="match status" value="1"/>
</dbReference>
<dbReference type="GO" id="GO:0006412">
    <property type="term" value="P:translation"/>
    <property type="evidence" value="ECO:0007669"/>
    <property type="project" value="InterPro"/>
</dbReference>
<organism evidence="8 9">
    <name type="scientific">Purpureocillium lilacinum</name>
    <name type="common">Paecilomyces lilacinus</name>
    <dbReference type="NCBI Taxonomy" id="33203"/>
    <lineage>
        <taxon>Eukaryota</taxon>
        <taxon>Fungi</taxon>
        <taxon>Dikarya</taxon>
        <taxon>Ascomycota</taxon>
        <taxon>Pezizomycotina</taxon>
        <taxon>Sordariomycetes</taxon>
        <taxon>Hypocreomycetidae</taxon>
        <taxon>Hypocreales</taxon>
        <taxon>Ophiocordycipitaceae</taxon>
        <taxon>Purpureocillium</taxon>
    </lineage>
</organism>
<evidence type="ECO:0000256" key="5">
    <source>
        <dbReference type="ARBA" id="ARBA00035354"/>
    </source>
</evidence>
<dbReference type="FunFam" id="2.40.30.10:FF:000351">
    <property type="entry name" value="Ribosomal protein L3"/>
    <property type="match status" value="1"/>
</dbReference>
<sequence length="674" mass="75031">MLANTSHVMTRSPSVCGVARAHALAARCARLKFRPQIVQKPSRPLTARRLGLYILTVNPQPPKMSHRKYEAPRHGSLAYLPRKRAARHRGKVKSFPKDDAKKPVHLTAAMGYKAGMTTIVRDLDRPGAKANKKEVVEAVTVVDTPPMIVVGLVGYIETPRGLRSLTTVWAEHLSDEVKRRFYKNWYKSKKKAFTKYAKKHSENSGASITRELERIKKYCTVVRVLAHTQIRKTPLKQKKAHLMEIQINGGSVADKVDFGKDLFEKPVSIDTIFEQDEMIDVIAVTKGHGFNGVTSRWGTKKLPRKTHKGLRKVACIGAWHPSHVQWTVARAGQMGYHHRTSVNHKVYRIGKGDAEDNASTEIDVTKKKITPLGGFVRYGEINNDFVMVKGSIPGTKKRVMTLRKSMFTHTSRRALEKINLKWIDTSSEFGHGAFQTPAEKKQYQGTLKKDLASATRSPALHPSSASLSAAHPRSSAVAIVATPPSPHQQRRLRQIRGATIGRAAPCGRNMASDEDYMAFLDKANKDLDEGKAHAQKQQQEGGGSKSQFKAMDSGAQAPKAISDVCQSEVYVSDADEPFEAVSLKYSGDDLPDETEFAKLIHHWNPDAAEIEIMDPLDWDSAGRYGKVIDAVREASRGNDVRVYRVTRDATRVEYWVVTREEGRIVGVKALGVES</sequence>
<dbReference type="PANTHER" id="PTHR11363:SF5">
    <property type="entry name" value="LARGE RIBOSOMAL SUBUNIT PROTEIN UL3"/>
    <property type="match status" value="1"/>
</dbReference>
<comment type="caution">
    <text evidence="8">The sequence shown here is derived from an EMBL/GenBank/DDBJ whole genome shotgun (WGS) entry which is preliminary data.</text>
</comment>
<evidence type="ECO:0000256" key="3">
    <source>
        <dbReference type="ARBA" id="ARBA00023274"/>
    </source>
</evidence>
<feature type="compositionally biased region" description="Basic and acidic residues" evidence="7">
    <location>
        <begin position="438"/>
        <end position="451"/>
    </location>
</feature>
<dbReference type="SUPFAM" id="SSF50447">
    <property type="entry name" value="Translation proteins"/>
    <property type="match status" value="1"/>
</dbReference>
<dbReference type="InterPro" id="IPR045077">
    <property type="entry name" value="L3_arc_euk"/>
</dbReference>
<dbReference type="FunFam" id="2.40.30.10:FF:000079">
    <property type="entry name" value="60S ribosomal protein L3"/>
    <property type="match status" value="1"/>
</dbReference>
<gene>
    <name evidence="8" type="ORF">PCL_09215</name>
</gene>
<dbReference type="Gene3D" id="3.30.1430.10">
    <property type="match status" value="1"/>
</dbReference>
<keyword evidence="2 6" id="KW-0689">Ribosomal protein</keyword>
<dbReference type="InterPro" id="IPR000597">
    <property type="entry name" value="Ribosomal_uL3"/>
</dbReference>
<dbReference type="AlphaFoldDB" id="A0A2U3EHE8"/>
<dbReference type="Proteomes" id="UP000245956">
    <property type="component" value="Unassembled WGS sequence"/>
</dbReference>
<feature type="region of interest" description="Disordered" evidence="7">
    <location>
        <begin position="529"/>
        <end position="553"/>
    </location>
</feature>
<dbReference type="PANTHER" id="PTHR11363">
    <property type="entry name" value="60S RIBOSOMAL PROTEIN L3-RELATED"/>
    <property type="match status" value="1"/>
</dbReference>
<dbReference type="Gene3D" id="2.40.30.10">
    <property type="entry name" value="Translation factors"/>
    <property type="match status" value="1"/>
</dbReference>
<dbReference type="Pfam" id="PF00297">
    <property type="entry name" value="Ribosomal_L3"/>
    <property type="match status" value="1"/>
</dbReference>
<feature type="region of interest" description="Disordered" evidence="7">
    <location>
        <begin position="431"/>
        <end position="468"/>
    </location>
</feature>
<evidence type="ECO:0000256" key="1">
    <source>
        <dbReference type="ARBA" id="ARBA00006540"/>
    </source>
</evidence>
<proteinExistence type="inferred from homology"/>
<evidence type="ECO:0000313" key="9">
    <source>
        <dbReference type="Proteomes" id="UP000245956"/>
    </source>
</evidence>